<evidence type="ECO:0000256" key="8">
    <source>
        <dbReference type="PIRSR" id="PIRSR500134-1"/>
    </source>
</evidence>
<dbReference type="AlphaFoldDB" id="A0A401IJ11"/>
<evidence type="ECO:0000313" key="13">
    <source>
        <dbReference type="Proteomes" id="UP000287247"/>
    </source>
</evidence>
<comment type="similarity">
    <text evidence="2 7">Belongs to the UDP-glucose/GDP-mannose dehydrogenase family.</text>
</comment>
<dbReference type="PIRSF" id="PIRSF500134">
    <property type="entry name" value="UDPglc_DH_bac"/>
    <property type="match status" value="1"/>
</dbReference>
<dbReference type="PANTHER" id="PTHR43750:SF3">
    <property type="entry name" value="UDP-GLUCOSE 6-DEHYDROGENASE TUAD"/>
    <property type="match status" value="1"/>
</dbReference>
<feature type="binding site" evidence="9">
    <location>
        <begin position="159"/>
        <end position="162"/>
    </location>
    <ligand>
        <name>substrate</name>
    </ligand>
</feature>
<feature type="binding site" evidence="9">
    <location>
        <position position="339"/>
    </location>
    <ligand>
        <name>substrate</name>
    </ligand>
</feature>
<feature type="binding site" evidence="10">
    <location>
        <position position="122"/>
    </location>
    <ligand>
        <name>NAD(+)</name>
        <dbReference type="ChEBI" id="CHEBI:57540"/>
    </ligand>
</feature>
<feature type="binding site" evidence="9">
    <location>
        <position position="276"/>
    </location>
    <ligand>
        <name>substrate</name>
    </ligand>
</feature>
<feature type="binding site" evidence="9">
    <location>
        <position position="223"/>
    </location>
    <ligand>
        <name>substrate</name>
    </ligand>
</feature>
<name>A0A401IJ11_APHSA</name>
<evidence type="ECO:0000256" key="10">
    <source>
        <dbReference type="PIRSR" id="PIRSR500134-3"/>
    </source>
</evidence>
<feature type="binding site" evidence="10">
    <location>
        <position position="30"/>
    </location>
    <ligand>
        <name>NAD(+)</name>
        <dbReference type="ChEBI" id="CHEBI:57540"/>
    </ligand>
</feature>
<evidence type="ECO:0000256" key="1">
    <source>
        <dbReference type="ARBA" id="ARBA00004701"/>
    </source>
</evidence>
<dbReference type="InterPro" id="IPR014027">
    <property type="entry name" value="UDP-Glc/GDP-Man_DH_C"/>
</dbReference>
<dbReference type="PANTHER" id="PTHR43750">
    <property type="entry name" value="UDP-GLUCOSE 6-DEHYDROGENASE TUAD"/>
    <property type="match status" value="1"/>
</dbReference>
<evidence type="ECO:0000256" key="3">
    <source>
        <dbReference type="ARBA" id="ARBA00012954"/>
    </source>
</evidence>
<keyword evidence="13" id="KW-1185">Reference proteome</keyword>
<dbReference type="InterPro" id="IPR017476">
    <property type="entry name" value="UDP-Glc/GDP-Man"/>
</dbReference>
<evidence type="ECO:0000259" key="11">
    <source>
        <dbReference type="SMART" id="SM00984"/>
    </source>
</evidence>
<dbReference type="GO" id="GO:0000271">
    <property type="term" value="P:polysaccharide biosynthetic process"/>
    <property type="evidence" value="ECO:0007669"/>
    <property type="project" value="InterPro"/>
</dbReference>
<dbReference type="SUPFAM" id="SSF52413">
    <property type="entry name" value="UDP-glucose/GDP-mannose dehydrogenase C-terminal domain"/>
    <property type="match status" value="1"/>
</dbReference>
<dbReference type="OrthoDB" id="9803238at2"/>
<comment type="caution">
    <text evidence="12">The sequence shown here is derived from an EMBL/GenBank/DDBJ whole genome shotgun (WGS) entry which is preliminary data.</text>
</comment>
<protein>
    <recommendedName>
        <fullName evidence="3 7">UDP-glucose 6-dehydrogenase</fullName>
        <ecNumber evidence="3 7">1.1.1.22</ecNumber>
    </recommendedName>
</protein>
<gene>
    <name evidence="12" type="ORF">AsFPU1_2661</name>
</gene>
<feature type="domain" description="UDP-glucose/GDP-mannose dehydrogenase C-terminal" evidence="11">
    <location>
        <begin position="332"/>
        <end position="434"/>
    </location>
</feature>
<feature type="active site" description="Nucleophile" evidence="8">
    <location>
        <position position="279"/>
    </location>
</feature>
<feature type="binding site" evidence="10">
    <location>
        <position position="86"/>
    </location>
    <ligand>
        <name>NAD(+)</name>
        <dbReference type="ChEBI" id="CHEBI:57540"/>
    </ligand>
</feature>
<keyword evidence="4 7" id="KW-0560">Oxidoreductase</keyword>
<comment type="pathway">
    <text evidence="1">Nucleotide-sugar biosynthesis; UDP-alpha-D-glucuronate biosynthesis; UDP-alpha-D-glucuronate from UDP-alpha-D-glucose: step 1/1.</text>
</comment>
<evidence type="ECO:0000256" key="4">
    <source>
        <dbReference type="ARBA" id="ARBA00023002"/>
    </source>
</evidence>
<comment type="catalytic activity">
    <reaction evidence="6 7">
        <text>UDP-alpha-D-glucose + 2 NAD(+) + H2O = UDP-alpha-D-glucuronate + 2 NADH + 3 H(+)</text>
        <dbReference type="Rhea" id="RHEA:23596"/>
        <dbReference type="ChEBI" id="CHEBI:15377"/>
        <dbReference type="ChEBI" id="CHEBI:15378"/>
        <dbReference type="ChEBI" id="CHEBI:57540"/>
        <dbReference type="ChEBI" id="CHEBI:57945"/>
        <dbReference type="ChEBI" id="CHEBI:58052"/>
        <dbReference type="ChEBI" id="CHEBI:58885"/>
        <dbReference type="EC" id="1.1.1.22"/>
    </reaction>
</comment>
<dbReference type="InterPro" id="IPR036291">
    <property type="entry name" value="NAD(P)-bd_dom_sf"/>
</dbReference>
<evidence type="ECO:0000256" key="5">
    <source>
        <dbReference type="ARBA" id="ARBA00023027"/>
    </source>
</evidence>
<keyword evidence="5 7" id="KW-0520">NAD</keyword>
<dbReference type="InterPro" id="IPR014026">
    <property type="entry name" value="UDP-Glc/GDP-Man_DH_dimer"/>
</dbReference>
<dbReference type="PIRSF" id="PIRSF000124">
    <property type="entry name" value="UDPglc_GDPman_dh"/>
    <property type="match status" value="1"/>
</dbReference>
<dbReference type="InterPro" id="IPR028357">
    <property type="entry name" value="UDPglc_DH_bac"/>
</dbReference>
<dbReference type="EC" id="1.1.1.22" evidence="3 7"/>
<dbReference type="GO" id="GO:0006065">
    <property type="term" value="P:UDP-glucuronate biosynthetic process"/>
    <property type="evidence" value="ECO:0007669"/>
    <property type="project" value="UniProtKB-UniPathway"/>
</dbReference>
<dbReference type="Pfam" id="PF00984">
    <property type="entry name" value="UDPG_MGDP_dh"/>
    <property type="match status" value="1"/>
</dbReference>
<dbReference type="NCBIfam" id="TIGR03026">
    <property type="entry name" value="NDP-sugDHase"/>
    <property type="match status" value="1"/>
</dbReference>
<dbReference type="GO" id="GO:0003979">
    <property type="term" value="F:UDP-glucose 6-dehydrogenase activity"/>
    <property type="evidence" value="ECO:0007669"/>
    <property type="project" value="UniProtKB-EC"/>
</dbReference>
<dbReference type="Gene3D" id="3.40.50.720">
    <property type="entry name" value="NAD(P)-binding Rossmann-like Domain"/>
    <property type="match status" value="2"/>
</dbReference>
<feature type="binding site" evidence="9">
    <location>
        <begin position="268"/>
        <end position="272"/>
    </location>
    <ligand>
        <name>substrate</name>
    </ligand>
</feature>
<dbReference type="SUPFAM" id="SSF48179">
    <property type="entry name" value="6-phosphogluconate dehydrogenase C-terminal domain-like"/>
    <property type="match status" value="1"/>
</dbReference>
<reference evidence="13" key="1">
    <citation type="submission" date="2017-05" db="EMBL/GenBank/DDBJ databases">
        <title>Physiological properties and genetic analysis related to exopolysaccharide production of fresh-water unicellular cyanobacterium Aphanothece sacrum, Suizenji Nori, that has been cultured as a food source in Japan.</title>
        <authorList>
            <person name="Kanesaki Y."/>
            <person name="Yoshikawa S."/>
            <person name="Ohki K."/>
        </authorList>
    </citation>
    <scope>NUCLEOTIDE SEQUENCE [LARGE SCALE GENOMIC DNA]</scope>
    <source>
        <strain evidence="13">FPU1</strain>
    </source>
</reference>
<feature type="binding site" evidence="10">
    <location>
        <position position="35"/>
    </location>
    <ligand>
        <name>NAD(+)</name>
        <dbReference type="ChEBI" id="CHEBI:57540"/>
    </ligand>
</feature>
<dbReference type="Pfam" id="PF03720">
    <property type="entry name" value="UDPG_MGDP_dh_C"/>
    <property type="match status" value="1"/>
</dbReference>
<evidence type="ECO:0000256" key="6">
    <source>
        <dbReference type="ARBA" id="ARBA00047473"/>
    </source>
</evidence>
<evidence type="ECO:0000256" key="7">
    <source>
        <dbReference type="PIRNR" id="PIRNR000124"/>
    </source>
</evidence>
<dbReference type="RefSeq" id="WP_124970953.1">
    <property type="nucleotide sequence ID" value="NZ_BDQK01000013.1"/>
</dbReference>
<dbReference type="Gene3D" id="1.20.5.100">
    <property type="entry name" value="Cytochrome c1, transmembrane anchor, C-terminal"/>
    <property type="match status" value="1"/>
</dbReference>
<dbReference type="UniPathway" id="UPA00038">
    <property type="reaction ID" value="UER00491"/>
</dbReference>
<evidence type="ECO:0000313" key="12">
    <source>
        <dbReference type="EMBL" id="GBF81249.1"/>
    </source>
</evidence>
<dbReference type="SMART" id="SM00984">
    <property type="entry name" value="UDPG_MGDP_dh_C"/>
    <property type="match status" value="1"/>
</dbReference>
<organism evidence="12 13">
    <name type="scientific">Aphanothece sacrum FPU1</name>
    <dbReference type="NCBI Taxonomy" id="1920663"/>
    <lineage>
        <taxon>Bacteria</taxon>
        <taxon>Bacillati</taxon>
        <taxon>Cyanobacteriota</taxon>
        <taxon>Cyanophyceae</taxon>
        <taxon>Oscillatoriophycideae</taxon>
        <taxon>Chroococcales</taxon>
        <taxon>Aphanothecaceae</taxon>
        <taxon>Aphanothece</taxon>
    </lineage>
</organism>
<dbReference type="SUPFAM" id="SSF51735">
    <property type="entry name" value="NAD(P)-binding Rossmann-fold domains"/>
    <property type="match status" value="1"/>
</dbReference>
<accession>A0A401IJ11</accession>
<proteinExistence type="inferred from homology"/>
<dbReference type="Proteomes" id="UP000287247">
    <property type="component" value="Unassembled WGS sequence"/>
</dbReference>
<sequence>MRVCVIGTGYVGLVTGVCLAHIGHHVICVDNNEEKIKLMKSGQSPIYEPGLSDLMQGCTESGKLEFTSDLAAGVAHGEILFIAVGTPALPNGESDTRYVEAVARGIGSNLNGGYKVIVNKSTVPIGSGDWVRMIVLDGFNEQKNSNITPEFDVVSNPEFLREGSAVYDTFNPDRIVLGSNNDKAIAMMQQLYSPLVERKFGDDISLPPVPVVVTDLNSAEMIKYAANAFLATKISFINEVANICDRVGADVTQVAKGIGLDSRIGNKFLQAGIGWGGSCFPKDVLALIHTATDYGYETELLNAAVQVNKRQRLIAVEKLQQELKILKGKTIGLLGLTFKPDTDDMRDAPSLIIIEQLNRLGAKVKAYDPIVSQSGMSHGLSGVIIETDPEMLADSCDALVLVTDWQAFLTLNYGKMASLMINPVIIDGRNFLERSKLEQAGFRYVGIGR</sequence>
<dbReference type="GO" id="GO:0051287">
    <property type="term" value="F:NAD binding"/>
    <property type="evidence" value="ECO:0007669"/>
    <property type="project" value="InterPro"/>
</dbReference>
<evidence type="ECO:0000256" key="2">
    <source>
        <dbReference type="ARBA" id="ARBA00006601"/>
    </source>
</evidence>
<feature type="binding site" evidence="10">
    <location>
        <position position="346"/>
    </location>
    <ligand>
        <name>NAD(+)</name>
        <dbReference type="ChEBI" id="CHEBI:57540"/>
    </ligand>
</feature>
<feature type="binding site" evidence="10">
    <location>
        <position position="282"/>
    </location>
    <ligand>
        <name>NAD(+)</name>
        <dbReference type="ChEBI" id="CHEBI:57540"/>
    </ligand>
</feature>
<evidence type="ECO:0000256" key="9">
    <source>
        <dbReference type="PIRSR" id="PIRSR500134-2"/>
    </source>
</evidence>
<dbReference type="EMBL" id="BDQK01000013">
    <property type="protein sequence ID" value="GBF81249.1"/>
    <property type="molecule type" value="Genomic_DNA"/>
</dbReference>
<feature type="binding site" evidence="10">
    <location>
        <position position="162"/>
    </location>
    <ligand>
        <name>NAD(+)</name>
        <dbReference type="ChEBI" id="CHEBI:57540"/>
    </ligand>
</feature>
<dbReference type="InterPro" id="IPR036220">
    <property type="entry name" value="UDP-Glc/GDP-Man_DH_C_sf"/>
</dbReference>
<dbReference type="InterPro" id="IPR008927">
    <property type="entry name" value="6-PGluconate_DH-like_C_sf"/>
</dbReference>
<dbReference type="Pfam" id="PF03721">
    <property type="entry name" value="UDPG_MGDP_dh_N"/>
    <property type="match status" value="1"/>
</dbReference>
<dbReference type="InterPro" id="IPR001732">
    <property type="entry name" value="UDP-Glc/GDP-Man_DH_N"/>
</dbReference>